<gene>
    <name evidence="2" type="ORF">BN000_00278</name>
</gene>
<dbReference type="Proteomes" id="UP000199601">
    <property type="component" value="Unassembled WGS sequence"/>
</dbReference>
<evidence type="ECO:0000313" key="2">
    <source>
        <dbReference type="EMBL" id="CQD02541.1"/>
    </source>
</evidence>
<name>A0A0U1CV62_9MYCO</name>
<dbReference type="EMBL" id="CTEC01000001">
    <property type="protein sequence ID" value="CQD02541.1"/>
    <property type="molecule type" value="Genomic_DNA"/>
</dbReference>
<evidence type="ECO:0000313" key="3">
    <source>
        <dbReference type="Proteomes" id="UP000199601"/>
    </source>
</evidence>
<accession>A0A0U1CV62</accession>
<dbReference type="AlphaFoldDB" id="A0A0U1CV62"/>
<protein>
    <submittedName>
        <fullName evidence="2">Uncharacterized protein</fullName>
    </submittedName>
</protein>
<evidence type="ECO:0000256" key="1">
    <source>
        <dbReference type="SAM" id="MobiDB-lite"/>
    </source>
</evidence>
<sequence length="239" mass="25563">MKASSAGSADADAAGSSVAAASTSAPTFDHFPGPTFIWSRHPLGVRRIGYYAVVRSHCPPRAEARGRAQSPPPPDPPSHSGTSATTVNNRLWLTRPNPAACRYALLLWTALDAFLGRAERGTPRATAHFLSGAVWRRVVPTGLGSAPPTSSLLRGRPPTVDGERDHSLSGGFFVSWPPTQRDDGAAPRHGWVTRYVSLSRSAVSSWMSKGRSSRACSAFGSIRRLISAVWRANIRPTRG</sequence>
<feature type="region of interest" description="Disordered" evidence="1">
    <location>
        <begin position="61"/>
        <end position="85"/>
    </location>
</feature>
<keyword evidence="3" id="KW-1185">Reference proteome</keyword>
<reference evidence="3" key="1">
    <citation type="submission" date="2015-03" db="EMBL/GenBank/DDBJ databases">
        <authorList>
            <person name="Urmite Genomes"/>
        </authorList>
    </citation>
    <scope>NUCLEOTIDE SEQUENCE [LARGE SCALE GENOMIC DNA]</scope>
    <source>
        <strain evidence="3">CSUR P1344</strain>
    </source>
</reference>
<organism evidence="2 3">
    <name type="scientific">Mycobacterium europaeum</name>
    <dbReference type="NCBI Taxonomy" id="761804"/>
    <lineage>
        <taxon>Bacteria</taxon>
        <taxon>Bacillati</taxon>
        <taxon>Actinomycetota</taxon>
        <taxon>Actinomycetes</taxon>
        <taxon>Mycobacteriales</taxon>
        <taxon>Mycobacteriaceae</taxon>
        <taxon>Mycobacterium</taxon>
        <taxon>Mycobacterium simiae complex</taxon>
    </lineage>
</organism>
<proteinExistence type="predicted"/>